<organism evidence="2 3">
    <name type="scientific">Gymnopus androsaceus JB14</name>
    <dbReference type="NCBI Taxonomy" id="1447944"/>
    <lineage>
        <taxon>Eukaryota</taxon>
        <taxon>Fungi</taxon>
        <taxon>Dikarya</taxon>
        <taxon>Basidiomycota</taxon>
        <taxon>Agaricomycotina</taxon>
        <taxon>Agaricomycetes</taxon>
        <taxon>Agaricomycetidae</taxon>
        <taxon>Agaricales</taxon>
        <taxon>Marasmiineae</taxon>
        <taxon>Omphalotaceae</taxon>
        <taxon>Gymnopus</taxon>
    </lineage>
</organism>
<feature type="region of interest" description="Disordered" evidence="1">
    <location>
        <begin position="37"/>
        <end position="59"/>
    </location>
</feature>
<dbReference type="AlphaFoldDB" id="A0A6A4GQE8"/>
<keyword evidence="3" id="KW-1185">Reference proteome</keyword>
<proteinExistence type="predicted"/>
<gene>
    <name evidence="2" type="ORF">BT96DRAFT_1004928</name>
</gene>
<accession>A0A6A4GQE8</accession>
<protein>
    <submittedName>
        <fullName evidence="2">Uncharacterized protein</fullName>
    </submittedName>
</protein>
<evidence type="ECO:0000313" key="3">
    <source>
        <dbReference type="Proteomes" id="UP000799118"/>
    </source>
</evidence>
<name>A0A6A4GQE8_9AGAR</name>
<dbReference type="EMBL" id="ML769788">
    <property type="protein sequence ID" value="KAE9387646.1"/>
    <property type="molecule type" value="Genomic_DNA"/>
</dbReference>
<reference evidence="2" key="1">
    <citation type="journal article" date="2019" name="Environ. Microbiol.">
        <title>Fungal ecological strategies reflected in gene transcription - a case study of two litter decomposers.</title>
        <authorList>
            <person name="Barbi F."/>
            <person name="Kohler A."/>
            <person name="Barry K."/>
            <person name="Baskaran P."/>
            <person name="Daum C."/>
            <person name="Fauchery L."/>
            <person name="Ihrmark K."/>
            <person name="Kuo A."/>
            <person name="LaButti K."/>
            <person name="Lipzen A."/>
            <person name="Morin E."/>
            <person name="Grigoriev I.V."/>
            <person name="Henrissat B."/>
            <person name="Lindahl B."/>
            <person name="Martin F."/>
        </authorList>
    </citation>
    <scope>NUCLEOTIDE SEQUENCE</scope>
    <source>
        <strain evidence="2">JB14</strain>
    </source>
</reference>
<feature type="compositionally biased region" description="Basic and acidic residues" evidence="1">
    <location>
        <begin position="42"/>
        <end position="54"/>
    </location>
</feature>
<evidence type="ECO:0000256" key="1">
    <source>
        <dbReference type="SAM" id="MobiDB-lite"/>
    </source>
</evidence>
<evidence type="ECO:0000313" key="2">
    <source>
        <dbReference type="EMBL" id="KAE9387646.1"/>
    </source>
</evidence>
<sequence>MPRDRTYSAIRKSKRTDVEQAKITKCKRVDYSRWNHRKTRAGMKDKEKIVRQDSQRASSKKYYLKNRTEILQKAKDKRMSAHMKKFGPDSIWWYKMRKGTLRTGLRDEEERVGN</sequence>
<dbReference type="Proteomes" id="UP000799118">
    <property type="component" value="Unassembled WGS sequence"/>
</dbReference>